<protein>
    <submittedName>
        <fullName evidence="2">Uncharacterized protein</fullName>
    </submittedName>
</protein>
<gene>
    <name evidence="2" type="ORF">PIB30_001673</name>
</gene>
<organism evidence="2 3">
    <name type="scientific">Stylosanthes scabra</name>
    <dbReference type="NCBI Taxonomy" id="79078"/>
    <lineage>
        <taxon>Eukaryota</taxon>
        <taxon>Viridiplantae</taxon>
        <taxon>Streptophyta</taxon>
        <taxon>Embryophyta</taxon>
        <taxon>Tracheophyta</taxon>
        <taxon>Spermatophyta</taxon>
        <taxon>Magnoliopsida</taxon>
        <taxon>eudicotyledons</taxon>
        <taxon>Gunneridae</taxon>
        <taxon>Pentapetalae</taxon>
        <taxon>rosids</taxon>
        <taxon>fabids</taxon>
        <taxon>Fabales</taxon>
        <taxon>Fabaceae</taxon>
        <taxon>Papilionoideae</taxon>
        <taxon>50 kb inversion clade</taxon>
        <taxon>dalbergioids sensu lato</taxon>
        <taxon>Dalbergieae</taxon>
        <taxon>Pterocarpus clade</taxon>
        <taxon>Stylosanthes</taxon>
    </lineage>
</organism>
<comment type="caution">
    <text evidence="2">The sequence shown here is derived from an EMBL/GenBank/DDBJ whole genome shotgun (WGS) entry which is preliminary data.</text>
</comment>
<keyword evidence="3" id="KW-1185">Reference proteome</keyword>
<feature type="region of interest" description="Disordered" evidence="1">
    <location>
        <begin position="114"/>
        <end position="179"/>
    </location>
</feature>
<proteinExistence type="predicted"/>
<evidence type="ECO:0000313" key="3">
    <source>
        <dbReference type="Proteomes" id="UP001341840"/>
    </source>
</evidence>
<evidence type="ECO:0000313" key="2">
    <source>
        <dbReference type="EMBL" id="MED6142906.1"/>
    </source>
</evidence>
<dbReference type="Proteomes" id="UP001341840">
    <property type="component" value="Unassembled WGS sequence"/>
</dbReference>
<reference evidence="2 3" key="1">
    <citation type="journal article" date="2023" name="Plants (Basel)">
        <title>Bridging the Gap: Combining Genomics and Transcriptomics Approaches to Understand Stylosanthes scabra, an Orphan Legume from the Brazilian Caatinga.</title>
        <authorList>
            <person name="Ferreira-Neto J.R.C."/>
            <person name="da Silva M.D."/>
            <person name="Binneck E."/>
            <person name="de Melo N.F."/>
            <person name="da Silva R.H."/>
            <person name="de Melo A.L.T.M."/>
            <person name="Pandolfi V."/>
            <person name="Bustamante F.O."/>
            <person name="Brasileiro-Vidal A.C."/>
            <person name="Benko-Iseppon A.M."/>
        </authorList>
    </citation>
    <scope>NUCLEOTIDE SEQUENCE [LARGE SCALE GENOMIC DNA]</scope>
    <source>
        <tissue evidence="2">Leaves</tissue>
    </source>
</reference>
<evidence type="ECO:0000256" key="1">
    <source>
        <dbReference type="SAM" id="MobiDB-lite"/>
    </source>
</evidence>
<sequence>MSKGSSKSQKIKTGGFNDSVSTSQASIVTQTQHVLAQAKVKSQLEAKQIKRAAHRWGRRGIVCLALKLGIIIHSFDFVRGLGPYVQKNQKGWTCDVMGSYMSTPRENPVVDADAQPRPTWSPNSTSNTSSAEPVSCTRHRPSPTHVSSDIAIPGNGIHRSTSTSLCSRNPVQKVSQGDDREIVTLGASGPLWKSTIAELVRMGGEMTRNRKNVNARGVARKLWVATITMMTRHIAHQRPKCQSRPFHMRSLAESA</sequence>
<name>A0ABU6T2F8_9FABA</name>
<accession>A0ABU6T2F8</accession>
<feature type="compositionally biased region" description="Polar residues" evidence="1">
    <location>
        <begin position="158"/>
        <end position="175"/>
    </location>
</feature>
<feature type="compositionally biased region" description="Low complexity" evidence="1">
    <location>
        <begin position="118"/>
        <end position="130"/>
    </location>
</feature>
<dbReference type="EMBL" id="JASCZI010090624">
    <property type="protein sequence ID" value="MED6142906.1"/>
    <property type="molecule type" value="Genomic_DNA"/>
</dbReference>